<feature type="domain" description="Nephrocystin 3-like N-terminal" evidence="3">
    <location>
        <begin position="192"/>
        <end position="356"/>
    </location>
</feature>
<evidence type="ECO:0000256" key="1">
    <source>
        <dbReference type="ARBA" id="ARBA00022737"/>
    </source>
</evidence>
<keyword evidence="1" id="KW-0677">Repeat</keyword>
<dbReference type="AlphaFoldDB" id="A0A8H5G0V8"/>
<reference evidence="4 5" key="1">
    <citation type="journal article" date="2020" name="ISME J.">
        <title>Uncovering the hidden diversity of litter-decomposition mechanisms in mushroom-forming fungi.</title>
        <authorList>
            <person name="Floudas D."/>
            <person name="Bentzer J."/>
            <person name="Ahren D."/>
            <person name="Johansson T."/>
            <person name="Persson P."/>
            <person name="Tunlid A."/>
        </authorList>
    </citation>
    <scope>NUCLEOTIDE SEQUENCE [LARGE SCALE GENOMIC DNA]</scope>
    <source>
        <strain evidence="4 5">CBS 146.42</strain>
    </source>
</reference>
<evidence type="ECO:0000313" key="5">
    <source>
        <dbReference type="Proteomes" id="UP000559027"/>
    </source>
</evidence>
<sequence>MPLKAIFERIRARARFSENERELHPSRAQDDGADTPTTSLTKPQEMPLQPSLNNQQDIVDTNGRDYRNKNNTTDHCKGKYSDYLPSAASHSSAISSRTQHLDFSLNALQALPGGYQQFDTEVRDQSQHGAGPFANASGFVINGQVNMVDIIQSNQLILQRLVEKGRPEAIQDSYYRKYPPRCSENTRVSLRNEVLRWRGNPNREQRLLWYMGTAGIGKSAIAQSIAEELEKTGHLGGTFFFSRPGQINDPATVIPTLAYQLAMRNNTYKQIISQRLIDDPLILSKNHSTQFNKLIVEPFQIIATTSDTSLQDPLLIILDGLDECKGTEEQCELVQLLLDHAERIKQFPLLWLIYSRPEWHFRTIVSDVDFSAACEKKEISVNDAEAQADARRLLEGELVKIRKQYEGFLPAGWPPRQNVDRLCKAASGHLGYVSFMTRFIGDKDIGDPEKQLRICNRIASGLGVDGGTHVNPLEALDRLYTRVLSDVPATVLPVTMQILSTNLNIFEGEVGLVQDQVDYLLLTQASYYGALKSLHSVLFVPPPSKASSEALQFYHASFTDFLRDPTRSGKFHISKGTENLDSAIRCIRWLGKHSNPSPNGQHYQLSV</sequence>
<accession>A0A8H5G0V8</accession>
<dbReference type="InterPro" id="IPR056884">
    <property type="entry name" value="NPHP3-like_N"/>
</dbReference>
<comment type="caution">
    <text evidence="4">The sequence shown here is derived from an EMBL/GenBank/DDBJ whole genome shotgun (WGS) entry which is preliminary data.</text>
</comment>
<keyword evidence="5" id="KW-1185">Reference proteome</keyword>
<dbReference type="EMBL" id="JAACJO010000007">
    <property type="protein sequence ID" value="KAF5356098.1"/>
    <property type="molecule type" value="Genomic_DNA"/>
</dbReference>
<gene>
    <name evidence="4" type="ORF">D9756_004381</name>
</gene>
<proteinExistence type="predicted"/>
<feature type="compositionally biased region" description="Polar residues" evidence="2">
    <location>
        <begin position="50"/>
        <end position="59"/>
    </location>
</feature>
<evidence type="ECO:0000313" key="4">
    <source>
        <dbReference type="EMBL" id="KAF5356098.1"/>
    </source>
</evidence>
<dbReference type="Proteomes" id="UP000559027">
    <property type="component" value="Unassembled WGS sequence"/>
</dbReference>
<dbReference type="OrthoDB" id="5967843at2759"/>
<dbReference type="PANTHER" id="PTHR10039:SF17">
    <property type="entry name" value="FUNGAL STAND N-TERMINAL GOODBYE DOMAIN-CONTAINING PROTEIN-RELATED"/>
    <property type="match status" value="1"/>
</dbReference>
<evidence type="ECO:0000256" key="2">
    <source>
        <dbReference type="SAM" id="MobiDB-lite"/>
    </source>
</evidence>
<feature type="region of interest" description="Disordered" evidence="2">
    <location>
        <begin position="17"/>
        <end position="77"/>
    </location>
</feature>
<dbReference type="PANTHER" id="PTHR10039">
    <property type="entry name" value="AMELOGENIN"/>
    <property type="match status" value="1"/>
</dbReference>
<protein>
    <recommendedName>
        <fullName evidence="3">Nephrocystin 3-like N-terminal domain-containing protein</fullName>
    </recommendedName>
</protein>
<evidence type="ECO:0000259" key="3">
    <source>
        <dbReference type="Pfam" id="PF24883"/>
    </source>
</evidence>
<dbReference type="Gene3D" id="3.40.50.300">
    <property type="entry name" value="P-loop containing nucleotide triphosphate hydrolases"/>
    <property type="match status" value="1"/>
</dbReference>
<feature type="compositionally biased region" description="Basic and acidic residues" evidence="2">
    <location>
        <begin position="62"/>
        <end position="77"/>
    </location>
</feature>
<organism evidence="4 5">
    <name type="scientific">Leucocoprinus leucothites</name>
    <dbReference type="NCBI Taxonomy" id="201217"/>
    <lineage>
        <taxon>Eukaryota</taxon>
        <taxon>Fungi</taxon>
        <taxon>Dikarya</taxon>
        <taxon>Basidiomycota</taxon>
        <taxon>Agaricomycotina</taxon>
        <taxon>Agaricomycetes</taxon>
        <taxon>Agaricomycetidae</taxon>
        <taxon>Agaricales</taxon>
        <taxon>Agaricineae</taxon>
        <taxon>Agaricaceae</taxon>
        <taxon>Leucocoprinus</taxon>
    </lineage>
</organism>
<dbReference type="SUPFAM" id="SSF52540">
    <property type="entry name" value="P-loop containing nucleoside triphosphate hydrolases"/>
    <property type="match status" value="1"/>
</dbReference>
<dbReference type="InterPro" id="IPR027417">
    <property type="entry name" value="P-loop_NTPase"/>
</dbReference>
<name>A0A8H5G0V8_9AGAR</name>
<dbReference type="Pfam" id="PF24883">
    <property type="entry name" value="NPHP3_N"/>
    <property type="match status" value="1"/>
</dbReference>
<feature type="compositionally biased region" description="Basic and acidic residues" evidence="2">
    <location>
        <begin position="17"/>
        <end position="30"/>
    </location>
</feature>